<dbReference type="EMBL" id="JADBEF010000001">
    <property type="protein sequence ID" value="MBE1563114.1"/>
    <property type="molecule type" value="Genomic_DNA"/>
</dbReference>
<feature type="transmembrane region" description="Helical" evidence="1">
    <location>
        <begin position="51"/>
        <end position="70"/>
    </location>
</feature>
<evidence type="ECO:0008006" key="4">
    <source>
        <dbReference type="Google" id="ProtNLM"/>
    </source>
</evidence>
<keyword evidence="1" id="KW-0812">Transmembrane</keyword>
<evidence type="ECO:0000256" key="1">
    <source>
        <dbReference type="SAM" id="Phobius"/>
    </source>
</evidence>
<keyword evidence="3" id="KW-1185">Reference proteome</keyword>
<protein>
    <recommendedName>
        <fullName evidence="4">PASTA domain-containing protein</fullName>
    </recommendedName>
</protein>
<evidence type="ECO:0000313" key="2">
    <source>
        <dbReference type="EMBL" id="MBE1563114.1"/>
    </source>
</evidence>
<proteinExistence type="predicted"/>
<evidence type="ECO:0000313" key="3">
    <source>
        <dbReference type="Proteomes" id="UP000661607"/>
    </source>
</evidence>
<dbReference type="Proteomes" id="UP000661607">
    <property type="component" value="Unassembled WGS sequence"/>
</dbReference>
<organism evidence="2 3">
    <name type="scientific">Nonomuraea africana</name>
    <dbReference type="NCBI Taxonomy" id="46171"/>
    <lineage>
        <taxon>Bacteria</taxon>
        <taxon>Bacillati</taxon>
        <taxon>Actinomycetota</taxon>
        <taxon>Actinomycetes</taxon>
        <taxon>Streptosporangiales</taxon>
        <taxon>Streptosporangiaceae</taxon>
        <taxon>Nonomuraea</taxon>
    </lineage>
</organism>
<reference evidence="2 3" key="1">
    <citation type="submission" date="2020-10" db="EMBL/GenBank/DDBJ databases">
        <title>Sequencing the genomes of 1000 actinobacteria strains.</title>
        <authorList>
            <person name="Klenk H.-P."/>
        </authorList>
    </citation>
    <scope>NUCLEOTIDE SEQUENCE [LARGE SCALE GENOMIC DNA]</scope>
    <source>
        <strain evidence="2 3">DSM 43748</strain>
    </source>
</reference>
<keyword evidence="1" id="KW-1133">Transmembrane helix</keyword>
<gene>
    <name evidence="2" type="ORF">H4W81_005893</name>
</gene>
<sequence>MKTDIDHLVARFAAEPVREVSDGARELMREITESEPAPAAPRARGWLTWRLAVPVTGALTAAVLGLTWILPSGSGLGPASAAALEIDREDGYYVIEINDLYADPERYQAQLRAAGLDITLRVLPVSQAFEGQVFPTTPGNQYVEDIKGIYPPGACDRLDGCAIGVKIPDSFDGTADISVGRKANPGEQYQSITSFDAKGEPMHCVPYFNKTVTEVRAMLAERGVSIAEFAVDDLEAGEAVTKPSVPESWRVHGGYLTEPGKATVVAGPEELPEDNPDRGCPTG</sequence>
<keyword evidence="1" id="KW-0472">Membrane</keyword>
<dbReference type="RefSeq" id="WP_192777744.1">
    <property type="nucleotide sequence ID" value="NZ_BAAASY010000004.1"/>
</dbReference>
<name>A0ABR9KM68_9ACTN</name>
<accession>A0ABR9KM68</accession>
<comment type="caution">
    <text evidence="2">The sequence shown here is derived from an EMBL/GenBank/DDBJ whole genome shotgun (WGS) entry which is preliminary data.</text>
</comment>